<dbReference type="PANTHER" id="PTHR43779:SF3">
    <property type="entry name" value="(3R)-3-[(CARBOXYMETHYL)AMINO]FATTY ACID OXYGENASE_DECARBOXYLASE"/>
    <property type="match status" value="1"/>
</dbReference>
<dbReference type="Gene3D" id="3.60.130.10">
    <property type="entry name" value="Clavaminate synthase-like"/>
    <property type="match status" value="1"/>
</dbReference>
<comment type="caution">
    <text evidence="7">The sequence shown here is derived from an EMBL/GenBank/DDBJ whole genome shotgun (WGS) entry which is preliminary data.</text>
</comment>
<evidence type="ECO:0000313" key="8">
    <source>
        <dbReference type="Proteomes" id="UP001139451"/>
    </source>
</evidence>
<dbReference type="RefSeq" id="WP_254296504.1">
    <property type="nucleotide sequence ID" value="NZ_JAMLDX010000023.1"/>
</dbReference>
<comment type="similarity">
    <text evidence="1">Belongs to the TfdA dioxygenase family.</text>
</comment>
<protein>
    <submittedName>
        <fullName evidence="7">TauD/TfdA family dioxygenase</fullName>
    </submittedName>
</protein>
<dbReference type="InterPro" id="IPR042098">
    <property type="entry name" value="TauD-like_sf"/>
</dbReference>
<dbReference type="Pfam" id="PF02668">
    <property type="entry name" value="TauD"/>
    <property type="match status" value="1"/>
</dbReference>
<gene>
    <name evidence="7" type="ORF">M9978_20390</name>
</gene>
<proteinExistence type="inferred from homology"/>
<evidence type="ECO:0000256" key="3">
    <source>
        <dbReference type="ARBA" id="ARBA00022964"/>
    </source>
</evidence>
<dbReference type="Proteomes" id="UP001139451">
    <property type="component" value="Unassembled WGS sequence"/>
</dbReference>
<keyword evidence="4" id="KW-0560">Oxidoreductase</keyword>
<accession>A0A9X2HMC4</accession>
<dbReference type="GO" id="GO:0016706">
    <property type="term" value="F:2-oxoglutarate-dependent dioxygenase activity"/>
    <property type="evidence" value="ECO:0007669"/>
    <property type="project" value="UniProtKB-ARBA"/>
</dbReference>
<evidence type="ECO:0000256" key="1">
    <source>
        <dbReference type="ARBA" id="ARBA00005896"/>
    </source>
</evidence>
<dbReference type="InterPro" id="IPR003819">
    <property type="entry name" value="TauD/TfdA-like"/>
</dbReference>
<reference evidence="7" key="1">
    <citation type="submission" date="2022-05" db="EMBL/GenBank/DDBJ databases">
        <title>Sphingomonas sp. strain MG17 Genome sequencing and assembly.</title>
        <authorList>
            <person name="Kim I."/>
        </authorList>
    </citation>
    <scope>NUCLEOTIDE SEQUENCE</scope>
    <source>
        <strain evidence="7">MG17</strain>
    </source>
</reference>
<keyword evidence="2" id="KW-0479">Metal-binding</keyword>
<organism evidence="7 8">
    <name type="scientific">Sphingomonas tagetis</name>
    <dbReference type="NCBI Taxonomy" id="2949092"/>
    <lineage>
        <taxon>Bacteria</taxon>
        <taxon>Pseudomonadati</taxon>
        <taxon>Pseudomonadota</taxon>
        <taxon>Alphaproteobacteria</taxon>
        <taxon>Sphingomonadales</taxon>
        <taxon>Sphingomonadaceae</taxon>
        <taxon>Sphingomonas</taxon>
    </lineage>
</organism>
<dbReference type="EMBL" id="JAMLDX010000023">
    <property type="protein sequence ID" value="MCP3732782.1"/>
    <property type="molecule type" value="Genomic_DNA"/>
</dbReference>
<dbReference type="AlphaFoldDB" id="A0A9X2HMC4"/>
<evidence type="ECO:0000259" key="6">
    <source>
        <dbReference type="Pfam" id="PF02668"/>
    </source>
</evidence>
<evidence type="ECO:0000256" key="2">
    <source>
        <dbReference type="ARBA" id="ARBA00022723"/>
    </source>
</evidence>
<feature type="domain" description="TauD/TfdA-like" evidence="6">
    <location>
        <begin position="5"/>
        <end position="287"/>
    </location>
</feature>
<evidence type="ECO:0000256" key="5">
    <source>
        <dbReference type="ARBA" id="ARBA00023004"/>
    </source>
</evidence>
<keyword evidence="3 7" id="KW-0223">Dioxygenase</keyword>
<keyword evidence="8" id="KW-1185">Reference proteome</keyword>
<name>A0A9X2HMC4_9SPHN</name>
<sequence>MTVRFEPMAEGFALQAFDINLSQDVSEQDRKIIIDAWTQSGLLLFRGVNDSEAGHMRLSHCFGTPEISVKKEFNSGQNPYLLDLKYTSADKDVMRNAVDYHGESRAGFIGWHWDQAFAPRIIRGAVLRMLVPAATHGETGFIDAIAAYDRLPQTLRERIEGLEVVYQYRAKANPICFPPGVSDQSSGRDDAAMRRDFPPTVHPMVITQRETGRKILKLSPMYADHVLGMTREDSQKLFEEIAEYLLDERHAYFHQWQAQDMIVWDNWRILHSARGHSFDDFRHPQRTTIGGDYALGRYLDTEIDSNRVGRTAID</sequence>
<dbReference type="InterPro" id="IPR051178">
    <property type="entry name" value="TfdA_dioxygenase"/>
</dbReference>
<dbReference type="SUPFAM" id="SSF51197">
    <property type="entry name" value="Clavaminate synthase-like"/>
    <property type="match status" value="1"/>
</dbReference>
<keyword evidence="5" id="KW-0408">Iron</keyword>
<dbReference type="PANTHER" id="PTHR43779">
    <property type="entry name" value="DIOXYGENASE RV0097-RELATED"/>
    <property type="match status" value="1"/>
</dbReference>
<dbReference type="GO" id="GO:0046872">
    <property type="term" value="F:metal ion binding"/>
    <property type="evidence" value="ECO:0007669"/>
    <property type="project" value="UniProtKB-KW"/>
</dbReference>
<evidence type="ECO:0000256" key="4">
    <source>
        <dbReference type="ARBA" id="ARBA00023002"/>
    </source>
</evidence>
<evidence type="ECO:0000313" key="7">
    <source>
        <dbReference type="EMBL" id="MCP3732782.1"/>
    </source>
</evidence>